<sequence>MKRINIIEFLKIYLLTLILIGMAFICSNSTTVVDRENRVTVKTGTDFEPYYYLEGERS</sequence>
<accession>A0A1S8TPT6</accession>
<keyword evidence="1" id="KW-0812">Transmembrane</keyword>
<reference evidence="2 3" key="1">
    <citation type="submission" date="2016-05" db="EMBL/GenBank/DDBJ databases">
        <title>Microbial solvent formation.</title>
        <authorList>
            <person name="Poehlein A."/>
            <person name="Montoya Solano J.D."/>
            <person name="Flitsch S."/>
            <person name="Krabben P."/>
            <person name="Duerre P."/>
            <person name="Daniel R."/>
        </authorList>
    </citation>
    <scope>NUCLEOTIDE SEQUENCE [LARGE SCALE GENOMIC DNA]</scope>
    <source>
        <strain evidence="2 3">DSM 2619</strain>
    </source>
</reference>
<gene>
    <name evidence="2" type="ORF">CLPUN_15500</name>
</gene>
<keyword evidence="3" id="KW-1185">Reference proteome</keyword>
<dbReference type="EMBL" id="LZZM01000099">
    <property type="protein sequence ID" value="OOM79602.1"/>
    <property type="molecule type" value="Genomic_DNA"/>
</dbReference>
<name>A0A1S8TPT6_9CLOT</name>
<proteinExistence type="predicted"/>
<protein>
    <submittedName>
        <fullName evidence="2">Uncharacterized protein</fullName>
    </submittedName>
</protein>
<comment type="caution">
    <text evidence="2">The sequence shown here is derived from an EMBL/GenBank/DDBJ whole genome shotgun (WGS) entry which is preliminary data.</text>
</comment>
<organism evidence="2 3">
    <name type="scientific">Clostridium puniceum</name>
    <dbReference type="NCBI Taxonomy" id="29367"/>
    <lineage>
        <taxon>Bacteria</taxon>
        <taxon>Bacillati</taxon>
        <taxon>Bacillota</taxon>
        <taxon>Clostridia</taxon>
        <taxon>Eubacteriales</taxon>
        <taxon>Clostridiaceae</taxon>
        <taxon>Clostridium</taxon>
    </lineage>
</organism>
<evidence type="ECO:0000313" key="2">
    <source>
        <dbReference type="EMBL" id="OOM79602.1"/>
    </source>
</evidence>
<evidence type="ECO:0000313" key="3">
    <source>
        <dbReference type="Proteomes" id="UP000190890"/>
    </source>
</evidence>
<dbReference type="Proteomes" id="UP000190890">
    <property type="component" value="Unassembled WGS sequence"/>
</dbReference>
<dbReference type="OrthoDB" id="9903632at2"/>
<dbReference type="RefSeq" id="WP_158078720.1">
    <property type="nucleotide sequence ID" value="NZ_LZZM01000099.1"/>
</dbReference>
<keyword evidence="1" id="KW-0472">Membrane</keyword>
<dbReference type="STRING" id="29367.CLPUN_15500"/>
<dbReference type="AlphaFoldDB" id="A0A1S8TPT6"/>
<feature type="transmembrane region" description="Helical" evidence="1">
    <location>
        <begin position="12"/>
        <end position="33"/>
    </location>
</feature>
<evidence type="ECO:0000256" key="1">
    <source>
        <dbReference type="SAM" id="Phobius"/>
    </source>
</evidence>
<keyword evidence="1" id="KW-1133">Transmembrane helix</keyword>